<proteinExistence type="predicted"/>
<sequence precursor="true">MRITTRAASATLATCIAIALSASSSDAALVLRANFDDGPGTTVTNLGSAGGTLDMRAVGGGLADLHTANGGGVSGQPGDYGYEAFGNPAATGVTADGRFDFGTFSDFTISGWYYQTASQAAELQIGERKLNPDTGSFTEGFQNFFRYRPELNAGNTRIELFGSGGSTVDADPGDLQLRIGGTAGNSFVSNANTYTATDEWVFYAVTYDGTSSGATANFYVGSKTSAPVLAGTSTVSQLGGFPAFDFGEQPVSLGNRPFIDNGGANRSLNATMDDARFYVGDVLDLAALDTVRLEAIGVPEPATGMLALGALLMSGIANRRSRSDA</sequence>
<evidence type="ECO:0000313" key="3">
    <source>
        <dbReference type="Proteomes" id="UP000318478"/>
    </source>
</evidence>
<keyword evidence="1" id="KW-0732">Signal</keyword>
<evidence type="ECO:0000313" key="2">
    <source>
        <dbReference type="EMBL" id="TWT66936.1"/>
    </source>
</evidence>
<organism evidence="2 3">
    <name type="scientific">Posidoniimonas polymericola</name>
    <dbReference type="NCBI Taxonomy" id="2528002"/>
    <lineage>
        <taxon>Bacteria</taxon>
        <taxon>Pseudomonadati</taxon>
        <taxon>Planctomycetota</taxon>
        <taxon>Planctomycetia</taxon>
        <taxon>Pirellulales</taxon>
        <taxon>Lacipirellulaceae</taxon>
        <taxon>Posidoniimonas</taxon>
    </lineage>
</organism>
<accession>A0A5C5XUF6</accession>
<feature type="signal peptide" evidence="1">
    <location>
        <begin position="1"/>
        <end position="27"/>
    </location>
</feature>
<evidence type="ECO:0000256" key="1">
    <source>
        <dbReference type="SAM" id="SignalP"/>
    </source>
</evidence>
<protein>
    <recommendedName>
        <fullName evidence="4">PEP-CTERM protein-sorting domain-containing protein</fullName>
    </recommendedName>
</protein>
<gene>
    <name evidence="2" type="ORF">Pla123a_43650</name>
</gene>
<name>A0A5C5XUF6_9BACT</name>
<dbReference type="SUPFAM" id="SSF49899">
    <property type="entry name" value="Concanavalin A-like lectins/glucanases"/>
    <property type="match status" value="1"/>
</dbReference>
<dbReference type="InterPro" id="IPR013320">
    <property type="entry name" value="ConA-like_dom_sf"/>
</dbReference>
<dbReference type="Gene3D" id="2.60.120.200">
    <property type="match status" value="1"/>
</dbReference>
<dbReference type="EMBL" id="SJPO01000013">
    <property type="protein sequence ID" value="TWT66936.1"/>
    <property type="molecule type" value="Genomic_DNA"/>
</dbReference>
<dbReference type="Proteomes" id="UP000318478">
    <property type="component" value="Unassembled WGS sequence"/>
</dbReference>
<reference evidence="2 3" key="1">
    <citation type="submission" date="2019-02" db="EMBL/GenBank/DDBJ databases">
        <title>Deep-cultivation of Planctomycetes and their phenomic and genomic characterization uncovers novel biology.</title>
        <authorList>
            <person name="Wiegand S."/>
            <person name="Jogler M."/>
            <person name="Boedeker C."/>
            <person name="Pinto D."/>
            <person name="Vollmers J."/>
            <person name="Rivas-Marin E."/>
            <person name="Kohn T."/>
            <person name="Peeters S.H."/>
            <person name="Heuer A."/>
            <person name="Rast P."/>
            <person name="Oberbeckmann S."/>
            <person name="Bunk B."/>
            <person name="Jeske O."/>
            <person name="Meyerdierks A."/>
            <person name="Storesund J.E."/>
            <person name="Kallscheuer N."/>
            <person name="Luecker S."/>
            <person name="Lage O.M."/>
            <person name="Pohl T."/>
            <person name="Merkel B.J."/>
            <person name="Hornburger P."/>
            <person name="Mueller R.-W."/>
            <person name="Bruemmer F."/>
            <person name="Labrenz M."/>
            <person name="Spormann A.M."/>
            <person name="Op Den Camp H."/>
            <person name="Overmann J."/>
            <person name="Amann R."/>
            <person name="Jetten M.S.M."/>
            <person name="Mascher T."/>
            <person name="Medema M.H."/>
            <person name="Devos D.P."/>
            <person name="Kaster A.-K."/>
            <person name="Ovreas L."/>
            <person name="Rohde M."/>
            <person name="Galperin M.Y."/>
            <person name="Jogler C."/>
        </authorList>
    </citation>
    <scope>NUCLEOTIDE SEQUENCE [LARGE SCALE GENOMIC DNA]</scope>
    <source>
        <strain evidence="2 3">Pla123a</strain>
    </source>
</reference>
<feature type="chain" id="PRO_5023106334" description="PEP-CTERM protein-sorting domain-containing protein" evidence="1">
    <location>
        <begin position="28"/>
        <end position="325"/>
    </location>
</feature>
<comment type="caution">
    <text evidence="2">The sequence shown here is derived from an EMBL/GenBank/DDBJ whole genome shotgun (WGS) entry which is preliminary data.</text>
</comment>
<dbReference type="AlphaFoldDB" id="A0A5C5XUF6"/>
<evidence type="ECO:0008006" key="4">
    <source>
        <dbReference type="Google" id="ProtNLM"/>
    </source>
</evidence>
<keyword evidence="3" id="KW-1185">Reference proteome</keyword>